<proteinExistence type="predicted"/>
<reference evidence="1" key="2">
    <citation type="journal article" date="2015" name="Data Brief">
        <title>Shoot transcriptome of the giant reed, Arundo donax.</title>
        <authorList>
            <person name="Barrero R.A."/>
            <person name="Guerrero F.D."/>
            <person name="Moolhuijzen P."/>
            <person name="Goolsby J.A."/>
            <person name="Tidwell J."/>
            <person name="Bellgard S.E."/>
            <person name="Bellgard M.I."/>
        </authorList>
    </citation>
    <scope>NUCLEOTIDE SEQUENCE</scope>
    <source>
        <tissue evidence="1">Shoot tissue taken approximately 20 cm above the soil surface</tissue>
    </source>
</reference>
<organism evidence="1">
    <name type="scientific">Arundo donax</name>
    <name type="common">Giant reed</name>
    <name type="synonym">Donax arundinaceus</name>
    <dbReference type="NCBI Taxonomy" id="35708"/>
    <lineage>
        <taxon>Eukaryota</taxon>
        <taxon>Viridiplantae</taxon>
        <taxon>Streptophyta</taxon>
        <taxon>Embryophyta</taxon>
        <taxon>Tracheophyta</taxon>
        <taxon>Spermatophyta</taxon>
        <taxon>Magnoliopsida</taxon>
        <taxon>Liliopsida</taxon>
        <taxon>Poales</taxon>
        <taxon>Poaceae</taxon>
        <taxon>PACMAD clade</taxon>
        <taxon>Arundinoideae</taxon>
        <taxon>Arundineae</taxon>
        <taxon>Arundo</taxon>
    </lineage>
</organism>
<accession>A0A0A9AJJ4</accession>
<name>A0A0A9AJJ4_ARUDO</name>
<dbReference type="AlphaFoldDB" id="A0A0A9AJJ4"/>
<reference evidence="1" key="1">
    <citation type="submission" date="2014-09" db="EMBL/GenBank/DDBJ databases">
        <authorList>
            <person name="Magalhaes I.L.F."/>
            <person name="Oliveira U."/>
            <person name="Santos F.R."/>
            <person name="Vidigal T.H.D.A."/>
            <person name="Brescovit A.D."/>
            <person name="Santos A.J."/>
        </authorList>
    </citation>
    <scope>NUCLEOTIDE SEQUENCE</scope>
    <source>
        <tissue evidence="1">Shoot tissue taken approximately 20 cm above the soil surface</tissue>
    </source>
</reference>
<dbReference type="EMBL" id="GBRH01250638">
    <property type="protein sequence ID" value="JAD47257.1"/>
    <property type="molecule type" value="Transcribed_RNA"/>
</dbReference>
<sequence>MCRSSAATTRFHSQALGQLVEIRLDLHLFLI</sequence>
<protein>
    <submittedName>
        <fullName evidence="1">Uncharacterized protein</fullName>
    </submittedName>
</protein>
<evidence type="ECO:0000313" key="1">
    <source>
        <dbReference type="EMBL" id="JAD47257.1"/>
    </source>
</evidence>